<dbReference type="SUPFAM" id="SSF117916">
    <property type="entry name" value="Fe-S cluster assembly (FSCA) domain-like"/>
    <property type="match status" value="1"/>
</dbReference>
<dbReference type="OrthoDB" id="9950433at2"/>
<proteinExistence type="predicted"/>
<gene>
    <name evidence="2" type="ORF">AD951_14025</name>
</gene>
<protein>
    <submittedName>
        <fullName evidence="2">[Fe-S]-binding protein</fullName>
    </submittedName>
</protein>
<evidence type="ECO:0000313" key="2">
    <source>
        <dbReference type="EMBL" id="KXV67825.1"/>
    </source>
</evidence>
<evidence type="ECO:0000313" key="3">
    <source>
        <dbReference type="Proteomes" id="UP000075377"/>
    </source>
</evidence>
<dbReference type="Proteomes" id="UP000075377">
    <property type="component" value="Unassembled WGS sequence"/>
</dbReference>
<dbReference type="AlphaFoldDB" id="A0A149UIX4"/>
<name>A0A149UIX4_9PROT</name>
<dbReference type="Gene3D" id="3.30.300.130">
    <property type="entry name" value="Fe-S cluster assembly (FSCA)"/>
    <property type="match status" value="1"/>
</dbReference>
<comment type="caution">
    <text evidence="2">The sequence shown here is derived from an EMBL/GenBank/DDBJ whole genome shotgun (WGS) entry which is preliminary data.</text>
</comment>
<evidence type="ECO:0000259" key="1">
    <source>
        <dbReference type="Pfam" id="PF01883"/>
    </source>
</evidence>
<organism evidence="2 3">
    <name type="scientific">Acetobacter malorum</name>
    <dbReference type="NCBI Taxonomy" id="178901"/>
    <lineage>
        <taxon>Bacteria</taxon>
        <taxon>Pseudomonadati</taxon>
        <taxon>Pseudomonadota</taxon>
        <taxon>Alphaproteobacteria</taxon>
        <taxon>Acetobacterales</taxon>
        <taxon>Acetobacteraceae</taxon>
        <taxon>Acetobacter</taxon>
    </lineage>
</organism>
<dbReference type="InterPro" id="IPR034904">
    <property type="entry name" value="FSCA_dom_sf"/>
</dbReference>
<sequence>MVHSSPLHHDDVARVLDSVRDAQTGHSLLALSKLDGFRLEEGRLSVALAVSKEQAATLAPLCNEAKPALEKLPGVQTATVILTAHRAPSAPGAAPS</sequence>
<accession>A0A149UIX4</accession>
<dbReference type="RefSeq" id="WP_156478183.1">
    <property type="nucleotide sequence ID" value="NZ_LHZX01000316.1"/>
</dbReference>
<feature type="non-terminal residue" evidence="2">
    <location>
        <position position="96"/>
    </location>
</feature>
<dbReference type="Pfam" id="PF01883">
    <property type="entry name" value="FeS_assembly_P"/>
    <property type="match status" value="1"/>
</dbReference>
<dbReference type="EMBL" id="LHZX01000316">
    <property type="protein sequence ID" value="KXV67825.1"/>
    <property type="molecule type" value="Genomic_DNA"/>
</dbReference>
<dbReference type="InterPro" id="IPR002744">
    <property type="entry name" value="MIP18-like"/>
</dbReference>
<feature type="domain" description="MIP18 family-like" evidence="1">
    <location>
        <begin position="10"/>
        <end position="80"/>
    </location>
</feature>
<reference evidence="2 3" key="1">
    <citation type="submission" date="2015-06" db="EMBL/GenBank/DDBJ databases">
        <title>Improved classification and identification of acetic acid bacteria using matrix-assisted laser desorption/ionization time-of-flight mass spectrometry; Gluconobacter nephelii and Gluconobacter uchimurae are later heterotypic synonyms of Gluconobacter japonicus and Gluconobacter oxydans, respectively.</title>
        <authorList>
            <person name="Li L."/>
            <person name="Cleenwerck I."/>
            <person name="De Vuyst L."/>
            <person name="Vandamme P."/>
        </authorList>
    </citation>
    <scope>NUCLEOTIDE SEQUENCE [LARGE SCALE GENOMIC DNA]</scope>
    <source>
        <strain evidence="2 3">LMG 1699</strain>
    </source>
</reference>